<evidence type="ECO:0000256" key="2">
    <source>
        <dbReference type="ARBA" id="ARBA00022500"/>
    </source>
</evidence>
<dbReference type="InterPro" id="IPR000673">
    <property type="entry name" value="Sig_transdc_resp-reg_Me-estase"/>
</dbReference>
<dbReference type="SUPFAM" id="SSF52738">
    <property type="entry name" value="Methylesterase CheB, C-terminal domain"/>
    <property type="match status" value="1"/>
</dbReference>
<evidence type="ECO:0000256" key="8">
    <source>
        <dbReference type="SAM" id="MobiDB-lite"/>
    </source>
</evidence>
<dbReference type="PIRSF" id="PIRSF000876">
    <property type="entry name" value="RR_chemtxs_CheB"/>
    <property type="match status" value="1"/>
</dbReference>
<dbReference type="EC" id="3.1.1.61" evidence="5"/>
<dbReference type="InterPro" id="IPR008248">
    <property type="entry name" value="CheB-like"/>
</dbReference>
<feature type="region of interest" description="Disordered" evidence="8">
    <location>
        <begin position="138"/>
        <end position="161"/>
    </location>
</feature>
<dbReference type="EMBL" id="CP036262">
    <property type="protein sequence ID" value="QDS94599.1"/>
    <property type="molecule type" value="Genomic_DNA"/>
</dbReference>
<feature type="active site" evidence="5 6">
    <location>
        <position position="203"/>
    </location>
</feature>
<organism evidence="11 12">
    <name type="scientific">Roseimaritima multifibrata</name>
    <dbReference type="NCBI Taxonomy" id="1930274"/>
    <lineage>
        <taxon>Bacteria</taxon>
        <taxon>Pseudomonadati</taxon>
        <taxon>Planctomycetota</taxon>
        <taxon>Planctomycetia</taxon>
        <taxon>Pirellulales</taxon>
        <taxon>Pirellulaceae</taxon>
        <taxon>Roseimaritima</taxon>
    </lineage>
</organism>
<dbReference type="InterPro" id="IPR001789">
    <property type="entry name" value="Sig_transdc_resp-reg_receiver"/>
</dbReference>
<dbReference type="PANTHER" id="PTHR42872">
    <property type="entry name" value="PROTEIN-GLUTAMATE METHYLESTERASE/PROTEIN-GLUTAMINE GLUTAMINASE"/>
    <property type="match status" value="1"/>
</dbReference>
<accession>A0A517MI92</accession>
<comment type="subcellular location">
    <subcellularLocation>
        <location evidence="5">Cytoplasm</location>
    </subcellularLocation>
</comment>
<name>A0A517MI92_9BACT</name>
<evidence type="ECO:0000256" key="3">
    <source>
        <dbReference type="ARBA" id="ARBA00022801"/>
    </source>
</evidence>
<dbReference type="PROSITE" id="PS50110">
    <property type="entry name" value="RESPONSE_REGULATORY"/>
    <property type="match status" value="1"/>
</dbReference>
<comment type="domain">
    <text evidence="5">Contains a C-terminal catalytic domain, and an N-terminal region which modulates catalytic activity.</text>
</comment>
<keyword evidence="5 7" id="KW-0597">Phosphoprotein</keyword>
<dbReference type="GO" id="GO:0005737">
    <property type="term" value="C:cytoplasm"/>
    <property type="evidence" value="ECO:0007669"/>
    <property type="project" value="UniProtKB-SubCell"/>
</dbReference>
<evidence type="ECO:0000313" key="11">
    <source>
        <dbReference type="EMBL" id="QDS94599.1"/>
    </source>
</evidence>
<dbReference type="Gene3D" id="3.40.50.180">
    <property type="entry name" value="Methylesterase CheB, C-terminal domain"/>
    <property type="match status" value="1"/>
</dbReference>
<dbReference type="Pfam" id="PF01339">
    <property type="entry name" value="CheB_methylest"/>
    <property type="match status" value="1"/>
</dbReference>
<evidence type="ECO:0000256" key="6">
    <source>
        <dbReference type="PROSITE-ProRule" id="PRU00050"/>
    </source>
</evidence>
<gene>
    <name evidence="5 11" type="primary">cheB</name>
    <name evidence="11" type="ORF">FF011L_33780</name>
</gene>
<dbReference type="Proteomes" id="UP000320672">
    <property type="component" value="Chromosome"/>
</dbReference>
<proteinExistence type="inferred from homology"/>
<comment type="similarity">
    <text evidence="5">Belongs to the CheB family.</text>
</comment>
<protein>
    <recommendedName>
        <fullName evidence="5">Protein-glutamate methylesterase/protein-glutamine glutaminase</fullName>
        <ecNumber evidence="5">3.1.1.61</ecNumber>
        <ecNumber evidence="5">3.5.1.44</ecNumber>
    </recommendedName>
</protein>
<comment type="PTM">
    <text evidence="5">Phosphorylated by CheA. Phosphorylation of the N-terminal regulatory domain activates the methylesterase activity.</text>
</comment>
<feature type="domain" description="Response regulatory" evidence="9">
    <location>
        <begin position="7"/>
        <end position="125"/>
    </location>
</feature>
<dbReference type="HAMAP" id="MF_00099">
    <property type="entry name" value="CheB_chemtxs"/>
    <property type="match status" value="1"/>
</dbReference>
<evidence type="ECO:0000256" key="5">
    <source>
        <dbReference type="HAMAP-Rule" id="MF_00099"/>
    </source>
</evidence>
<evidence type="ECO:0000256" key="4">
    <source>
        <dbReference type="ARBA" id="ARBA00048267"/>
    </source>
</evidence>
<dbReference type="Gene3D" id="3.40.50.2300">
    <property type="match status" value="1"/>
</dbReference>
<evidence type="ECO:0000313" key="12">
    <source>
        <dbReference type="Proteomes" id="UP000320672"/>
    </source>
</evidence>
<dbReference type="NCBIfam" id="NF001965">
    <property type="entry name" value="PRK00742.1"/>
    <property type="match status" value="1"/>
</dbReference>
<dbReference type="CDD" id="cd16432">
    <property type="entry name" value="CheB_Rec"/>
    <property type="match status" value="1"/>
</dbReference>
<dbReference type="GO" id="GO:0000156">
    <property type="term" value="F:phosphorelay response regulator activity"/>
    <property type="evidence" value="ECO:0007669"/>
    <property type="project" value="InterPro"/>
</dbReference>
<keyword evidence="1 5" id="KW-0963">Cytoplasm</keyword>
<dbReference type="GO" id="GO:0006935">
    <property type="term" value="P:chemotaxis"/>
    <property type="evidence" value="ECO:0007669"/>
    <property type="project" value="UniProtKB-UniRule"/>
</dbReference>
<dbReference type="Pfam" id="PF00072">
    <property type="entry name" value="Response_reg"/>
    <property type="match status" value="1"/>
</dbReference>
<dbReference type="EC" id="3.5.1.44" evidence="5"/>
<keyword evidence="12" id="KW-1185">Reference proteome</keyword>
<reference evidence="11 12" key="1">
    <citation type="submission" date="2019-02" db="EMBL/GenBank/DDBJ databases">
        <title>Deep-cultivation of Planctomycetes and their phenomic and genomic characterization uncovers novel biology.</title>
        <authorList>
            <person name="Wiegand S."/>
            <person name="Jogler M."/>
            <person name="Boedeker C."/>
            <person name="Pinto D."/>
            <person name="Vollmers J."/>
            <person name="Rivas-Marin E."/>
            <person name="Kohn T."/>
            <person name="Peeters S.H."/>
            <person name="Heuer A."/>
            <person name="Rast P."/>
            <person name="Oberbeckmann S."/>
            <person name="Bunk B."/>
            <person name="Jeske O."/>
            <person name="Meyerdierks A."/>
            <person name="Storesund J.E."/>
            <person name="Kallscheuer N."/>
            <person name="Luecker S."/>
            <person name="Lage O.M."/>
            <person name="Pohl T."/>
            <person name="Merkel B.J."/>
            <person name="Hornburger P."/>
            <person name="Mueller R.-W."/>
            <person name="Bruemmer F."/>
            <person name="Labrenz M."/>
            <person name="Spormann A.M."/>
            <person name="Op den Camp H."/>
            <person name="Overmann J."/>
            <person name="Amann R."/>
            <person name="Jetten M.S.M."/>
            <person name="Mascher T."/>
            <person name="Medema M.H."/>
            <person name="Devos D.P."/>
            <person name="Kaster A.-K."/>
            <person name="Ovreas L."/>
            <person name="Rohde M."/>
            <person name="Galperin M.Y."/>
            <person name="Jogler C."/>
        </authorList>
    </citation>
    <scope>NUCLEOTIDE SEQUENCE [LARGE SCALE GENOMIC DNA]</scope>
    <source>
        <strain evidence="11 12">FF011L</strain>
    </source>
</reference>
<dbReference type="KEGG" id="rml:FF011L_33780"/>
<dbReference type="GO" id="GO:0050568">
    <property type="term" value="F:protein-glutamine glutaminase activity"/>
    <property type="evidence" value="ECO:0007669"/>
    <property type="project" value="UniProtKB-UniRule"/>
</dbReference>
<dbReference type="CDD" id="cd17541">
    <property type="entry name" value="REC_CheB-like"/>
    <property type="match status" value="1"/>
</dbReference>
<evidence type="ECO:0000259" key="9">
    <source>
        <dbReference type="PROSITE" id="PS50110"/>
    </source>
</evidence>
<comment type="function">
    <text evidence="5">Involved in chemotaxis. Part of a chemotaxis signal transduction system that modulates chemotaxis in response to various stimuli. Catalyzes the demethylation of specific methylglutamate residues introduced into the chemoreceptors (methyl-accepting chemotaxis proteins or MCP) by CheR. Also mediates the irreversible deamidation of specific glutamine residues to glutamic acid.</text>
</comment>
<keyword evidence="3 5" id="KW-0378">Hydrolase</keyword>
<feature type="active site" evidence="5 6">
    <location>
        <position position="176"/>
    </location>
</feature>
<comment type="catalytic activity">
    <reaction evidence="4 5">
        <text>[protein]-L-glutamate 5-O-methyl ester + H2O = L-glutamyl-[protein] + methanol + H(+)</text>
        <dbReference type="Rhea" id="RHEA:23236"/>
        <dbReference type="Rhea" id="RHEA-COMP:10208"/>
        <dbReference type="Rhea" id="RHEA-COMP:10311"/>
        <dbReference type="ChEBI" id="CHEBI:15377"/>
        <dbReference type="ChEBI" id="CHEBI:15378"/>
        <dbReference type="ChEBI" id="CHEBI:17790"/>
        <dbReference type="ChEBI" id="CHEBI:29973"/>
        <dbReference type="ChEBI" id="CHEBI:82795"/>
        <dbReference type="EC" id="3.1.1.61"/>
    </reaction>
</comment>
<dbReference type="SMART" id="SM00448">
    <property type="entry name" value="REC"/>
    <property type="match status" value="1"/>
</dbReference>
<dbReference type="AlphaFoldDB" id="A0A517MI92"/>
<evidence type="ECO:0000259" key="10">
    <source>
        <dbReference type="PROSITE" id="PS50122"/>
    </source>
</evidence>
<feature type="modified residue" description="4-aspartylphosphate" evidence="5 7">
    <location>
        <position position="58"/>
    </location>
</feature>
<feature type="active site" evidence="5 6">
    <location>
        <position position="299"/>
    </location>
</feature>
<dbReference type="RefSeq" id="WP_218932663.1">
    <property type="nucleotide sequence ID" value="NZ_CP036262.1"/>
</dbReference>
<dbReference type="PANTHER" id="PTHR42872:SF6">
    <property type="entry name" value="PROTEIN-GLUTAMATE METHYLESTERASE_PROTEIN-GLUTAMINE GLUTAMINASE"/>
    <property type="match status" value="1"/>
</dbReference>
<dbReference type="SUPFAM" id="SSF52172">
    <property type="entry name" value="CheY-like"/>
    <property type="match status" value="1"/>
</dbReference>
<dbReference type="InterPro" id="IPR035909">
    <property type="entry name" value="CheB_C"/>
</dbReference>
<evidence type="ECO:0000256" key="7">
    <source>
        <dbReference type="PROSITE-ProRule" id="PRU00169"/>
    </source>
</evidence>
<sequence>MKSRPTKILVVDDSALYRQSIQNVLREYEGAQTVGSAKNGVDALEKIERLDPDLLTLDVQMPDMNGIELLREIKRRKLRPKAIMVSSFTAAGTQVTTDALMEGAFDFILKPSGSDSGANRQQLQDELQEKISAFRESSDTVRTSKRVTRQPVGDNGLAEKVPAPKSPCRVVVLGTSTGGPVALKALLPKLPAELPIPLLVVQHMPPTYTQSLAVRLNSICELEVVEATNNMEAIAGRVILAAGGQQMKLISRAGRLLVQVTDAPPENSVRPSVDYTLRSTVEATGGNALAVIMTGMGRDGLEGCRGLKQAGGYVFAQNQSDCVVFGMPKAVIEQNLADRTLPLAKLAPAIVRHIKRSRRA</sequence>
<evidence type="ECO:0000256" key="1">
    <source>
        <dbReference type="ARBA" id="ARBA00022490"/>
    </source>
</evidence>
<keyword evidence="2 5" id="KW-0145">Chemotaxis</keyword>
<feature type="domain" description="CheB-type methylesterase" evidence="10">
    <location>
        <begin position="164"/>
        <end position="357"/>
    </location>
</feature>
<dbReference type="GO" id="GO:0008984">
    <property type="term" value="F:protein-glutamate methylesterase activity"/>
    <property type="evidence" value="ECO:0007669"/>
    <property type="project" value="UniProtKB-UniRule"/>
</dbReference>
<comment type="catalytic activity">
    <reaction evidence="5">
        <text>L-glutaminyl-[protein] + H2O = L-glutamyl-[protein] + NH4(+)</text>
        <dbReference type="Rhea" id="RHEA:16441"/>
        <dbReference type="Rhea" id="RHEA-COMP:10207"/>
        <dbReference type="Rhea" id="RHEA-COMP:10208"/>
        <dbReference type="ChEBI" id="CHEBI:15377"/>
        <dbReference type="ChEBI" id="CHEBI:28938"/>
        <dbReference type="ChEBI" id="CHEBI:29973"/>
        <dbReference type="ChEBI" id="CHEBI:30011"/>
        <dbReference type="EC" id="3.5.1.44"/>
    </reaction>
</comment>
<dbReference type="InterPro" id="IPR011006">
    <property type="entry name" value="CheY-like_superfamily"/>
</dbReference>
<dbReference type="PROSITE" id="PS50122">
    <property type="entry name" value="CHEB"/>
    <property type="match status" value="1"/>
</dbReference>